<keyword evidence="3" id="KW-1185">Reference proteome</keyword>
<sequence>MHNVFDEFNLLCRESAKVNDEMKIENNFENLNMDDDLSQRQGEVEKDAKSIEVEDTLRQGEVEEDVKPNGISNSIE</sequence>
<dbReference type="EMBL" id="JARBHA010000010">
    <property type="protein sequence ID" value="KAJ9690722.1"/>
    <property type="molecule type" value="Genomic_DNA"/>
</dbReference>
<protein>
    <submittedName>
        <fullName evidence="2">Uncharacterized protein</fullName>
    </submittedName>
</protein>
<reference evidence="2 3" key="1">
    <citation type="journal article" date="2023" name="BMC Biotechnol.">
        <title>Vitis rotundifolia cv Carlos genome sequencing.</title>
        <authorList>
            <person name="Huff M."/>
            <person name="Hulse-Kemp A."/>
            <person name="Scheffler B."/>
            <person name="Youngblood R."/>
            <person name="Simpson S."/>
            <person name="Babiker E."/>
            <person name="Staton M."/>
        </authorList>
    </citation>
    <scope>NUCLEOTIDE SEQUENCE [LARGE SCALE GENOMIC DNA]</scope>
    <source>
        <tissue evidence="2">Leaf</tissue>
    </source>
</reference>
<dbReference type="Proteomes" id="UP001168098">
    <property type="component" value="Unassembled WGS sequence"/>
</dbReference>
<accession>A0AA38ZKP4</accession>
<name>A0AA38ZKP4_VITRO</name>
<comment type="caution">
    <text evidence="2">The sequence shown here is derived from an EMBL/GenBank/DDBJ whole genome shotgun (WGS) entry which is preliminary data.</text>
</comment>
<evidence type="ECO:0000313" key="3">
    <source>
        <dbReference type="Proteomes" id="UP001168098"/>
    </source>
</evidence>
<proteinExistence type="predicted"/>
<evidence type="ECO:0000313" key="2">
    <source>
        <dbReference type="EMBL" id="KAJ9690722.1"/>
    </source>
</evidence>
<evidence type="ECO:0000256" key="1">
    <source>
        <dbReference type="SAM" id="MobiDB-lite"/>
    </source>
</evidence>
<gene>
    <name evidence="2" type="ORF">PVL29_013066</name>
</gene>
<feature type="region of interest" description="Disordered" evidence="1">
    <location>
        <begin position="56"/>
        <end position="76"/>
    </location>
</feature>
<feature type="compositionally biased region" description="Basic and acidic residues" evidence="1">
    <location>
        <begin position="56"/>
        <end position="67"/>
    </location>
</feature>
<dbReference type="AlphaFoldDB" id="A0AA38ZKP4"/>
<organism evidence="2 3">
    <name type="scientific">Vitis rotundifolia</name>
    <name type="common">Muscadine grape</name>
    <dbReference type="NCBI Taxonomy" id="103349"/>
    <lineage>
        <taxon>Eukaryota</taxon>
        <taxon>Viridiplantae</taxon>
        <taxon>Streptophyta</taxon>
        <taxon>Embryophyta</taxon>
        <taxon>Tracheophyta</taxon>
        <taxon>Spermatophyta</taxon>
        <taxon>Magnoliopsida</taxon>
        <taxon>eudicotyledons</taxon>
        <taxon>Gunneridae</taxon>
        <taxon>Pentapetalae</taxon>
        <taxon>rosids</taxon>
        <taxon>Vitales</taxon>
        <taxon>Vitaceae</taxon>
        <taxon>Viteae</taxon>
        <taxon>Vitis</taxon>
    </lineage>
</organism>